<name>A0A2U2RIW6_9MICO</name>
<dbReference type="InterPro" id="IPR040999">
    <property type="entry name" value="Mak_N_cap"/>
</dbReference>
<dbReference type="GO" id="GO:0016301">
    <property type="term" value="F:kinase activity"/>
    <property type="evidence" value="ECO:0007669"/>
    <property type="project" value="UniProtKB-KW"/>
</dbReference>
<dbReference type="EMBL" id="QFKX01000004">
    <property type="protein sequence ID" value="PWH05725.1"/>
    <property type="molecule type" value="Genomic_DNA"/>
</dbReference>
<dbReference type="Pfam" id="PF18085">
    <property type="entry name" value="Mak_N_cap"/>
    <property type="match status" value="1"/>
</dbReference>
<dbReference type="Proteomes" id="UP000245590">
    <property type="component" value="Unassembled WGS sequence"/>
</dbReference>
<keyword evidence="3" id="KW-0418">Kinase</keyword>
<proteinExistence type="predicted"/>
<evidence type="ECO:0000313" key="6">
    <source>
        <dbReference type="EMBL" id="PWH05725.1"/>
    </source>
</evidence>
<gene>
    <name evidence="6" type="ORF">DEO23_10975</name>
</gene>
<evidence type="ECO:0000313" key="7">
    <source>
        <dbReference type="Proteomes" id="UP000245590"/>
    </source>
</evidence>
<keyword evidence="2" id="KW-0547">Nucleotide-binding</keyword>
<keyword evidence="7" id="KW-1185">Reference proteome</keyword>
<accession>A0A2U2RIW6</accession>
<dbReference type="RefSeq" id="WP_109276081.1">
    <property type="nucleotide sequence ID" value="NZ_QFKX01000004.1"/>
</dbReference>
<dbReference type="OrthoDB" id="3787729at2"/>
<evidence type="ECO:0000256" key="2">
    <source>
        <dbReference type="ARBA" id="ARBA00022741"/>
    </source>
</evidence>
<keyword evidence="4" id="KW-0067">ATP-binding</keyword>
<evidence type="ECO:0000259" key="5">
    <source>
        <dbReference type="Pfam" id="PF18085"/>
    </source>
</evidence>
<dbReference type="GO" id="GO:0005524">
    <property type="term" value="F:ATP binding"/>
    <property type="evidence" value="ECO:0007669"/>
    <property type="project" value="UniProtKB-KW"/>
</dbReference>
<keyword evidence="1" id="KW-0808">Transferase</keyword>
<reference evidence="6 7" key="1">
    <citation type="submission" date="2018-05" db="EMBL/GenBank/DDBJ databases">
        <title>Brachybacterium sp. M1HQ-2T, whole genome shotgun sequence.</title>
        <authorList>
            <person name="Tuo L."/>
        </authorList>
    </citation>
    <scope>NUCLEOTIDE SEQUENCE [LARGE SCALE GENOMIC DNA]</scope>
    <source>
        <strain evidence="6 7">M1HQ-2</strain>
    </source>
</reference>
<evidence type="ECO:0000256" key="4">
    <source>
        <dbReference type="ARBA" id="ARBA00022840"/>
    </source>
</evidence>
<dbReference type="AlphaFoldDB" id="A0A2U2RIW6"/>
<evidence type="ECO:0000256" key="3">
    <source>
        <dbReference type="ARBA" id="ARBA00022777"/>
    </source>
</evidence>
<sequence length="192" mass="20856">MAIIHRAELTPSKNEILHGLLTARGWLEPGEFTVLGAYRFDDPAGQVGIECHLVRSGEIVFHLVLSYRDAPLEDEDADLVATMEHSVLGTRYIYDGLEDEVALDCFLRAIAGAQDQADLDVYENGELVEHRPQSIRLRREVDAGVEVPSVEQLEGGAPFVIAQSIGGVDGTVRLVAEWSDGSGVVAAFEVAD</sequence>
<protein>
    <recommendedName>
        <fullName evidence="5">Maltokinase N-terminal cap domain-containing protein</fullName>
    </recommendedName>
</protein>
<evidence type="ECO:0000256" key="1">
    <source>
        <dbReference type="ARBA" id="ARBA00022679"/>
    </source>
</evidence>
<comment type="caution">
    <text evidence="6">The sequence shown here is derived from an EMBL/GenBank/DDBJ whole genome shotgun (WGS) entry which is preliminary data.</text>
</comment>
<feature type="domain" description="Maltokinase N-terminal cap" evidence="5">
    <location>
        <begin position="29"/>
        <end position="99"/>
    </location>
</feature>
<organism evidence="6 7">
    <name type="scientific">Brachybacterium endophyticum</name>
    <dbReference type="NCBI Taxonomy" id="2182385"/>
    <lineage>
        <taxon>Bacteria</taxon>
        <taxon>Bacillati</taxon>
        <taxon>Actinomycetota</taxon>
        <taxon>Actinomycetes</taxon>
        <taxon>Micrococcales</taxon>
        <taxon>Dermabacteraceae</taxon>
        <taxon>Brachybacterium</taxon>
    </lineage>
</organism>